<dbReference type="SUPFAM" id="SSF81296">
    <property type="entry name" value="E set domains"/>
    <property type="match status" value="1"/>
</dbReference>
<feature type="region of interest" description="Disordered" evidence="1">
    <location>
        <begin position="321"/>
        <end position="352"/>
    </location>
</feature>
<dbReference type="InterPro" id="IPR014752">
    <property type="entry name" value="Arrestin-like_C"/>
</dbReference>
<keyword evidence="2" id="KW-0472">Membrane</keyword>
<evidence type="ECO:0000313" key="3">
    <source>
        <dbReference type="EMBL" id="TWU57207.1"/>
    </source>
</evidence>
<evidence type="ECO:0000256" key="1">
    <source>
        <dbReference type="SAM" id="MobiDB-lite"/>
    </source>
</evidence>
<organism evidence="3 4">
    <name type="scientific">Rubripirellula reticaptiva</name>
    <dbReference type="NCBI Taxonomy" id="2528013"/>
    <lineage>
        <taxon>Bacteria</taxon>
        <taxon>Pseudomonadati</taxon>
        <taxon>Planctomycetota</taxon>
        <taxon>Planctomycetia</taxon>
        <taxon>Pirellulales</taxon>
        <taxon>Pirellulaceae</taxon>
        <taxon>Rubripirellula</taxon>
    </lineage>
</organism>
<keyword evidence="2" id="KW-1133">Transmembrane helix</keyword>
<evidence type="ECO:0008006" key="5">
    <source>
        <dbReference type="Google" id="ProtNLM"/>
    </source>
</evidence>
<keyword evidence="2" id="KW-0812">Transmembrane</keyword>
<accession>A0A5C6F9S6</accession>
<comment type="caution">
    <text evidence="3">The sequence shown here is derived from an EMBL/GenBank/DDBJ whole genome shotgun (WGS) entry which is preliminary data.</text>
</comment>
<reference evidence="3 4" key="1">
    <citation type="submission" date="2019-02" db="EMBL/GenBank/DDBJ databases">
        <title>Deep-cultivation of Planctomycetes and their phenomic and genomic characterization uncovers novel biology.</title>
        <authorList>
            <person name="Wiegand S."/>
            <person name="Jogler M."/>
            <person name="Boedeker C."/>
            <person name="Pinto D."/>
            <person name="Vollmers J."/>
            <person name="Rivas-Marin E."/>
            <person name="Kohn T."/>
            <person name="Peeters S.H."/>
            <person name="Heuer A."/>
            <person name="Rast P."/>
            <person name="Oberbeckmann S."/>
            <person name="Bunk B."/>
            <person name="Jeske O."/>
            <person name="Meyerdierks A."/>
            <person name="Storesund J.E."/>
            <person name="Kallscheuer N."/>
            <person name="Luecker S."/>
            <person name="Lage O.M."/>
            <person name="Pohl T."/>
            <person name="Merkel B.J."/>
            <person name="Hornburger P."/>
            <person name="Mueller R.-W."/>
            <person name="Bruemmer F."/>
            <person name="Labrenz M."/>
            <person name="Spormann A.M."/>
            <person name="Op Den Camp H."/>
            <person name="Overmann J."/>
            <person name="Amann R."/>
            <person name="Jetten M.S.M."/>
            <person name="Mascher T."/>
            <person name="Medema M.H."/>
            <person name="Devos D.P."/>
            <person name="Kaster A.-K."/>
            <person name="Ovreas L."/>
            <person name="Rohde M."/>
            <person name="Galperin M.Y."/>
            <person name="Jogler C."/>
        </authorList>
    </citation>
    <scope>NUCLEOTIDE SEQUENCE [LARGE SCALE GENOMIC DNA]</scope>
    <source>
        <strain evidence="3 4">Poly59</strain>
    </source>
</reference>
<dbReference type="OrthoDB" id="263784at2"/>
<dbReference type="InterPro" id="IPR009776">
    <property type="entry name" value="Spore_0_M"/>
</dbReference>
<keyword evidence="4" id="KW-1185">Reference proteome</keyword>
<name>A0A5C6F9S6_9BACT</name>
<evidence type="ECO:0000313" key="4">
    <source>
        <dbReference type="Proteomes" id="UP000317977"/>
    </source>
</evidence>
<protein>
    <recommendedName>
        <fullName evidence="5">Arrestin-like N-terminal domain-containing protein</fullName>
    </recommendedName>
</protein>
<dbReference type="InterPro" id="IPR014756">
    <property type="entry name" value="Ig_E-set"/>
</dbReference>
<feature type="transmembrane region" description="Helical" evidence="2">
    <location>
        <begin position="142"/>
        <end position="161"/>
    </location>
</feature>
<dbReference type="Proteomes" id="UP000317977">
    <property type="component" value="Unassembled WGS sequence"/>
</dbReference>
<sequence>MSKCDLSIELDHPNAIIDGGSKITGVVRARTNADVNCKSLEVKSVWKTHGRGNVATGQAGSITLFEGQWQAGENNEYRFELPVANWPPTYHGFHLNIDHSVEARVKVPWAFDPKASASFVMRPTNDLGATAAKKTLVVNGKLMQIIGLFIGVIFVVIGSAVARNFGVFGLIFLLVPIGLLVLWIVKHVMPKWVLGEVECELASSTCRPGETVTGEIVVRPRKNVSINGITAELRGREQCISGSGSNQKTHVHVFYEDPKTLTETTTLTGGQANRFPIEITLPADAAVTVSLNHNELIWSTNLRIDIPRWPDWTKELPITVMPSEKRNRDSVTSPSTVKTETPGPTQTAATASAANEGEITFAETARHLMAVRDDRQQVEMLAEAVTGMSFDIEAEVERRLLYAGDDDPHVYKDGFAVWARYSEPSLPLVLYVPHHLGDEFEQSGRGLWRGRGTIVGWDGLHGRLQIKL</sequence>
<dbReference type="Pfam" id="PF07070">
    <property type="entry name" value="Spo0M"/>
    <property type="match status" value="1"/>
</dbReference>
<proteinExistence type="predicted"/>
<gene>
    <name evidence="3" type="ORF">Poly59_01130</name>
</gene>
<dbReference type="AlphaFoldDB" id="A0A5C6F9S6"/>
<evidence type="ECO:0000256" key="2">
    <source>
        <dbReference type="SAM" id="Phobius"/>
    </source>
</evidence>
<feature type="compositionally biased region" description="Polar residues" evidence="1">
    <location>
        <begin position="330"/>
        <end position="352"/>
    </location>
</feature>
<dbReference type="EMBL" id="SJPX01000001">
    <property type="protein sequence ID" value="TWU57207.1"/>
    <property type="molecule type" value="Genomic_DNA"/>
</dbReference>
<feature type="transmembrane region" description="Helical" evidence="2">
    <location>
        <begin position="167"/>
        <end position="185"/>
    </location>
</feature>
<dbReference type="RefSeq" id="WP_146532142.1">
    <property type="nucleotide sequence ID" value="NZ_SJPX01000001.1"/>
</dbReference>
<dbReference type="Gene3D" id="2.60.40.640">
    <property type="match status" value="2"/>
</dbReference>